<proteinExistence type="inferred from homology"/>
<evidence type="ECO:0000256" key="2">
    <source>
        <dbReference type="ARBA" id="ARBA00022679"/>
    </source>
</evidence>
<dbReference type="GO" id="GO:0008440">
    <property type="term" value="F:inositol-1,4,5-trisphosphate 3-kinase activity"/>
    <property type="evidence" value="ECO:0007669"/>
    <property type="project" value="TreeGrafter"/>
</dbReference>
<dbReference type="GO" id="GO:0000824">
    <property type="term" value="F:inositol-1,4,5,6-tetrakisphosphate 3-kinase activity"/>
    <property type="evidence" value="ECO:0007669"/>
    <property type="project" value="TreeGrafter"/>
</dbReference>
<feature type="region of interest" description="Disordered" evidence="5">
    <location>
        <begin position="1"/>
        <end position="47"/>
    </location>
</feature>
<dbReference type="Gene3D" id="3.30.470.160">
    <property type="entry name" value="Inositol polyphosphate kinase"/>
    <property type="match status" value="1"/>
</dbReference>
<feature type="compositionally biased region" description="Acidic residues" evidence="5">
    <location>
        <begin position="14"/>
        <end position="23"/>
    </location>
</feature>
<protein>
    <recommendedName>
        <fullName evidence="4">Kinase</fullName>
        <ecNumber evidence="4">2.7.-.-</ecNumber>
    </recommendedName>
</protein>
<evidence type="ECO:0000313" key="6">
    <source>
        <dbReference type="EMBL" id="GAN10243.1"/>
    </source>
</evidence>
<dbReference type="EC" id="2.7.-.-" evidence="4"/>
<keyword evidence="3 4" id="KW-0418">Kinase</keyword>
<evidence type="ECO:0000256" key="3">
    <source>
        <dbReference type="ARBA" id="ARBA00022777"/>
    </source>
</evidence>
<evidence type="ECO:0000256" key="4">
    <source>
        <dbReference type="RuleBase" id="RU363090"/>
    </source>
</evidence>
<dbReference type="GO" id="GO:0005737">
    <property type="term" value="C:cytoplasm"/>
    <property type="evidence" value="ECO:0007669"/>
    <property type="project" value="TreeGrafter"/>
</dbReference>
<evidence type="ECO:0000256" key="1">
    <source>
        <dbReference type="ARBA" id="ARBA00007374"/>
    </source>
</evidence>
<comment type="similarity">
    <text evidence="1 4">Belongs to the inositol phosphokinase (IPK) family.</text>
</comment>
<dbReference type="Pfam" id="PF03770">
    <property type="entry name" value="IPK"/>
    <property type="match status" value="1"/>
</dbReference>
<dbReference type="InterPro" id="IPR038286">
    <property type="entry name" value="IPK_sf"/>
</dbReference>
<accession>A0A0C9N6P7</accession>
<evidence type="ECO:0000313" key="7">
    <source>
        <dbReference type="Proteomes" id="UP000053815"/>
    </source>
</evidence>
<dbReference type="PANTHER" id="PTHR12400">
    <property type="entry name" value="INOSITOL POLYPHOSPHATE KINASE"/>
    <property type="match status" value="1"/>
</dbReference>
<name>A0A0C9N6P7_9FUNG</name>
<dbReference type="Proteomes" id="UP000053815">
    <property type="component" value="Unassembled WGS sequence"/>
</dbReference>
<dbReference type="AlphaFoldDB" id="A0A0C9N6P7"/>
<dbReference type="EMBL" id="DF836622">
    <property type="protein sequence ID" value="GAN10243.1"/>
    <property type="molecule type" value="Genomic_DNA"/>
</dbReference>
<dbReference type="GO" id="GO:0046854">
    <property type="term" value="P:phosphatidylinositol phosphate biosynthetic process"/>
    <property type="evidence" value="ECO:0007669"/>
    <property type="project" value="TreeGrafter"/>
</dbReference>
<feature type="region of interest" description="Disordered" evidence="5">
    <location>
        <begin position="299"/>
        <end position="318"/>
    </location>
</feature>
<dbReference type="InterPro" id="IPR005522">
    <property type="entry name" value="IPK"/>
</dbReference>
<keyword evidence="2 4" id="KW-0808">Transferase</keyword>
<dbReference type="STRING" id="91626.A0A0C9N6P7"/>
<organism evidence="6">
    <name type="scientific">Mucor ambiguus</name>
    <dbReference type="NCBI Taxonomy" id="91626"/>
    <lineage>
        <taxon>Eukaryota</taxon>
        <taxon>Fungi</taxon>
        <taxon>Fungi incertae sedis</taxon>
        <taxon>Mucoromycota</taxon>
        <taxon>Mucoromycotina</taxon>
        <taxon>Mucoromycetes</taxon>
        <taxon>Mucorales</taxon>
        <taxon>Mucorineae</taxon>
        <taxon>Mucoraceae</taxon>
        <taxon>Mucor</taxon>
    </lineage>
</organism>
<sequence>MSIVQTKECHISDCEDNDDESEWDLSNTYESSSENEETSSDEHKDHYFDPTKITTSLPLLPFNNQVGGHASFFRFSKRAICKPVSSREQEFYEHIDAKHHELLPFTSQYMGVLNVTYRSTGTAEPPVPEVLFEKNKHLLRDWHACANNLGRRHSSSCSPGSHPSQDYLRSSSCRARSKKFQEQVLREVFSPEALKERLVLAEDWKRRNRLPSNASSGNLEELKSCWDSTQPEIAHSYSDRFPVRKLWRDENPIAEGGRSVPIMSTYQHHQSAEDEFDEDDDTSTLTDSIDTMTLEPRRPSFISSTASSPSIKKEPSEEAVDDHNIFTMDDFDVGKKPPHLDTMKRATPNIPLLQVDSTCLKKQNNKQRDCATSDTNAKRLNNPWSLQIYNRDLQKIRNRKQTNAADEPQQTMQKYILIEDLTDGVKYPCVLDLKMGTRQYGVYATREKMRSQTIKCEKSTSKVLGVRVCGMQVYKTNLKEFLFQDKYYGRTLTPISFCDTLEAYLDNGNGCQIKHIPVIIRKLRRLARIVKTMSDYRFYSSSLLMIYDGSVGGDRKIDVRIIDFANCVTSEDVRCQYQNFTYPPRNRGPDNGYLLGLKSLVSCFERIFTKHGGPAQDLFTEGDDVFQDIYETANDEAIASIMQQ</sequence>
<dbReference type="SUPFAM" id="SSF56104">
    <property type="entry name" value="SAICAR synthase-like"/>
    <property type="match status" value="1"/>
</dbReference>
<keyword evidence="7" id="KW-1185">Reference proteome</keyword>
<dbReference type="PANTHER" id="PTHR12400:SF21">
    <property type="entry name" value="KINASE"/>
    <property type="match status" value="1"/>
</dbReference>
<dbReference type="GO" id="GO:0005634">
    <property type="term" value="C:nucleus"/>
    <property type="evidence" value="ECO:0007669"/>
    <property type="project" value="TreeGrafter"/>
</dbReference>
<dbReference type="OrthoDB" id="2573163at2759"/>
<dbReference type="GO" id="GO:0032958">
    <property type="term" value="P:inositol phosphate biosynthetic process"/>
    <property type="evidence" value="ECO:0007669"/>
    <property type="project" value="InterPro"/>
</dbReference>
<gene>
    <name evidence="6" type="ORF">MAM1_0333d09781</name>
</gene>
<evidence type="ECO:0000256" key="5">
    <source>
        <dbReference type="SAM" id="MobiDB-lite"/>
    </source>
</evidence>
<feature type="compositionally biased region" description="Low complexity" evidence="5">
    <location>
        <begin position="299"/>
        <end position="310"/>
    </location>
</feature>
<reference evidence="6" key="1">
    <citation type="submission" date="2014-09" db="EMBL/GenBank/DDBJ databases">
        <title>Draft genome sequence of an oleaginous Mucoromycotina fungus Mucor ambiguus NBRC6742.</title>
        <authorList>
            <person name="Takeda I."/>
            <person name="Yamane N."/>
            <person name="Morita T."/>
            <person name="Tamano K."/>
            <person name="Machida M."/>
            <person name="Baker S."/>
            <person name="Koike H."/>
        </authorList>
    </citation>
    <scope>NUCLEOTIDE SEQUENCE</scope>
    <source>
        <strain evidence="6">NBRC 6742</strain>
    </source>
</reference>